<evidence type="ECO:0000313" key="1">
    <source>
        <dbReference type="EMBL" id="ARP85261.1"/>
    </source>
</evidence>
<gene>
    <name evidence="1" type="ORF">CAL13_02790</name>
</gene>
<organism evidence="1 2">
    <name type="scientific">Bordetella genomosp. 9</name>
    <dbReference type="NCBI Taxonomy" id="1416803"/>
    <lineage>
        <taxon>Bacteria</taxon>
        <taxon>Pseudomonadati</taxon>
        <taxon>Pseudomonadota</taxon>
        <taxon>Betaproteobacteria</taxon>
        <taxon>Burkholderiales</taxon>
        <taxon>Alcaligenaceae</taxon>
        <taxon>Bordetella</taxon>
    </lineage>
</organism>
<dbReference type="OrthoDB" id="114489at2"/>
<dbReference type="Proteomes" id="UP000194139">
    <property type="component" value="Chromosome"/>
</dbReference>
<sequence length="233" mass="25601">MSEAEVHKRMIRHVAGALGPELLGKVAFVGGCTTGLLITDDFSREQVRHTKDVDLIIHVVGYAEWAEVQNQLRSKGFKDILSGDAPICALQLGELRVDFMPDDARLLGFSNRWYSQALSTAEPYAIGDDIVIRLVTPPYFVATKLEAYSGRGNNDPLGSQDVEDILNLCDGREALVNEMAQAPADLRNYVSSALRRLLEHPSMDHAIQSCARGNVEQEKYLYGVIDSIVALGA</sequence>
<evidence type="ECO:0000313" key="2">
    <source>
        <dbReference type="Proteomes" id="UP000194139"/>
    </source>
</evidence>
<name>A0A1W6YW85_9BORD</name>
<protein>
    <recommendedName>
        <fullName evidence="3">Nucleotidyl transferase AbiEii/AbiGii toxin family protein</fullName>
    </recommendedName>
</protein>
<keyword evidence="2" id="KW-1185">Reference proteome</keyword>
<reference evidence="1 2" key="1">
    <citation type="submission" date="2017-05" db="EMBL/GenBank/DDBJ databases">
        <title>Complete and WGS of Bordetella genogroups.</title>
        <authorList>
            <person name="Spilker T."/>
            <person name="LiPuma J."/>
        </authorList>
    </citation>
    <scope>NUCLEOTIDE SEQUENCE [LARGE SCALE GENOMIC DNA]</scope>
    <source>
        <strain evidence="1 2">AU17164</strain>
    </source>
</reference>
<accession>A0A1W6YW85</accession>
<dbReference type="AlphaFoldDB" id="A0A1W6YW85"/>
<proteinExistence type="predicted"/>
<dbReference type="RefSeq" id="WP_086056032.1">
    <property type="nucleotide sequence ID" value="NZ_CP021109.1"/>
</dbReference>
<dbReference type="EMBL" id="CP021109">
    <property type="protein sequence ID" value="ARP85261.1"/>
    <property type="molecule type" value="Genomic_DNA"/>
</dbReference>
<evidence type="ECO:0008006" key="3">
    <source>
        <dbReference type="Google" id="ProtNLM"/>
    </source>
</evidence>